<dbReference type="Pfam" id="PF16220">
    <property type="entry name" value="DUF4880"/>
    <property type="match status" value="1"/>
</dbReference>
<dbReference type="GO" id="GO:0016989">
    <property type="term" value="F:sigma factor antagonist activity"/>
    <property type="evidence" value="ECO:0007669"/>
    <property type="project" value="TreeGrafter"/>
</dbReference>
<feature type="domain" description="FecR protein" evidence="1">
    <location>
        <begin position="109"/>
        <end position="204"/>
    </location>
</feature>
<dbReference type="AlphaFoldDB" id="A0AAQ1HP46"/>
<sequence length="317" mass="35553">MSGDNGAPIRPEVARQAAHWLMRLHEGAADNGQQQACSRWRAADPEHERAWQRVQRVQERLGLLPRDLAMGTLNRERRQAMKKLLVLAALLPAGYLGYRQAPWTRWTADYQTAVGERQHLRLADGSLLDLNTDTAVDLDFSAEQRLIRLLRGEILVESGADSQSPVHRPLRVATEQGLLQALGTRFSVRQLDGLTQLQVLQGKVLVMPRQGDGQIVEAGSQVLFSERAVEKPRPAQADSLLWTQGQLVADDMPLGDFLRELGRYRNGWLRCDNEAARLRISGGFQLDNTDAILAALPATLPVDVSYRTRYWISISKR</sequence>
<dbReference type="InterPro" id="IPR006860">
    <property type="entry name" value="FecR"/>
</dbReference>
<evidence type="ECO:0000259" key="2">
    <source>
        <dbReference type="Pfam" id="PF16220"/>
    </source>
</evidence>
<evidence type="ECO:0000259" key="1">
    <source>
        <dbReference type="Pfam" id="PF04773"/>
    </source>
</evidence>
<evidence type="ECO:0000313" key="3">
    <source>
        <dbReference type="EMBL" id="SFD09560.1"/>
    </source>
</evidence>
<dbReference type="EMBL" id="FOLS01000016">
    <property type="protein sequence ID" value="SFD09560.1"/>
    <property type="molecule type" value="Genomic_DNA"/>
</dbReference>
<comment type="caution">
    <text evidence="3">The sequence shown here is derived from an EMBL/GenBank/DDBJ whole genome shotgun (WGS) entry which is preliminary data.</text>
</comment>
<dbReference type="PIRSF" id="PIRSF018266">
    <property type="entry name" value="FecR"/>
    <property type="match status" value="1"/>
</dbReference>
<dbReference type="RefSeq" id="WP_074981121.1">
    <property type="nucleotide sequence ID" value="NZ_CP113096.1"/>
</dbReference>
<dbReference type="Gene3D" id="2.60.120.1440">
    <property type="match status" value="1"/>
</dbReference>
<accession>A0AAQ1HP46</accession>
<dbReference type="InterPro" id="IPR012373">
    <property type="entry name" value="Ferrdict_sens_TM"/>
</dbReference>
<gene>
    <name evidence="3" type="ORF">SAMN05216577_116120</name>
</gene>
<keyword evidence="4" id="KW-1185">Reference proteome</keyword>
<feature type="domain" description="FecR N-terminal" evidence="2">
    <location>
        <begin position="15"/>
        <end position="57"/>
    </location>
</feature>
<evidence type="ECO:0000313" key="4">
    <source>
        <dbReference type="Proteomes" id="UP000183385"/>
    </source>
</evidence>
<organism evidence="3 4">
    <name type="scientific">Pseudomonas citronellolis</name>
    <dbReference type="NCBI Taxonomy" id="53408"/>
    <lineage>
        <taxon>Bacteria</taxon>
        <taxon>Pseudomonadati</taxon>
        <taxon>Pseudomonadota</taxon>
        <taxon>Gammaproteobacteria</taxon>
        <taxon>Pseudomonadales</taxon>
        <taxon>Pseudomonadaceae</taxon>
        <taxon>Pseudomonas</taxon>
    </lineage>
</organism>
<dbReference type="PANTHER" id="PTHR30273">
    <property type="entry name" value="PERIPLASMIC SIGNAL SENSOR AND SIGMA FACTOR ACTIVATOR FECR-RELATED"/>
    <property type="match status" value="1"/>
</dbReference>
<protein>
    <submittedName>
        <fullName evidence="3">FecR family protein</fullName>
    </submittedName>
</protein>
<dbReference type="Proteomes" id="UP000183385">
    <property type="component" value="Unassembled WGS sequence"/>
</dbReference>
<proteinExistence type="predicted"/>
<reference evidence="3 4" key="1">
    <citation type="submission" date="2016-10" db="EMBL/GenBank/DDBJ databases">
        <authorList>
            <person name="Varghese N."/>
            <person name="Submissions S."/>
        </authorList>
    </citation>
    <scope>NUCLEOTIDE SEQUENCE [LARGE SCALE GENOMIC DNA]</scope>
    <source>
        <strain evidence="3 4">LMG 18378</strain>
    </source>
</reference>
<dbReference type="InterPro" id="IPR032623">
    <property type="entry name" value="FecR_N"/>
</dbReference>
<name>A0AAQ1HP46_9PSED</name>
<dbReference type="Pfam" id="PF04773">
    <property type="entry name" value="FecR"/>
    <property type="match status" value="1"/>
</dbReference>
<dbReference type="Gene3D" id="3.55.50.30">
    <property type="match status" value="1"/>
</dbReference>
<dbReference type="PANTHER" id="PTHR30273:SF2">
    <property type="entry name" value="PROTEIN FECR"/>
    <property type="match status" value="1"/>
</dbReference>